<dbReference type="KEGG" id="hanx:ABSL23_07365"/>
<organism evidence="1">
    <name type="scientific">Halobacterium sp. NMX12-1</name>
    <dbReference type="NCBI Taxonomy" id="3166650"/>
    <lineage>
        <taxon>Archaea</taxon>
        <taxon>Methanobacteriati</taxon>
        <taxon>Methanobacteriota</taxon>
        <taxon>Stenosarchaea group</taxon>
        <taxon>Halobacteria</taxon>
        <taxon>Halobacteriales</taxon>
        <taxon>Halobacteriaceae</taxon>
        <taxon>Halobacterium</taxon>
    </lineage>
</organism>
<sequence>MGGHADAEAFSTELAALKRDGCNVLVVSDAAGRDAACQRLLGAPELDRRHVFLETASGVSEVLDRHSPRRTDASTLAVVDATPAARARSAAAAASASDDLPTPLGEWYDRVDDPTDFAALTAAVTDALDRVAAPADNPSELRLCVDGLDPFFDAVRAGDVTEERLFRFLHLLTSSVRDADGMGHFHVAASADDAFLATVEPLFDATLSVETGDDGTVRQRWRLHDSGHVTDWFAF</sequence>
<reference evidence="1" key="1">
    <citation type="submission" date="2024-06" db="EMBL/GenBank/DDBJ databases">
        <title>Genome Sequence of an extremely halophilic archaeon isolated from Permian era halite, Salado Formation, Carlsbad, New Mexico: Halobacterium sp. strain NMX12-1.</title>
        <authorList>
            <person name="Sotoa L."/>
            <person name="DasSarma P."/>
            <person name="Anton B.P."/>
            <person name="Vincze T."/>
            <person name="Verma I."/>
            <person name="Eralp B."/>
            <person name="Powers D.W."/>
            <person name="Dozier B.L."/>
            <person name="Roberts R.J."/>
            <person name="DasSarma S."/>
        </authorList>
    </citation>
    <scope>NUCLEOTIDE SEQUENCE</scope>
    <source>
        <strain evidence="1">NMX12-1</strain>
    </source>
</reference>
<accession>A0AAU8CFX3</accession>
<gene>
    <name evidence="1" type="ORF">ABSL23_07365</name>
</gene>
<dbReference type="GeneID" id="91108956"/>
<dbReference type="InterPro" id="IPR055927">
    <property type="entry name" value="DUF7504"/>
</dbReference>
<name>A0AAU8CFX3_9EURY</name>
<proteinExistence type="predicted"/>
<evidence type="ECO:0000313" key="1">
    <source>
        <dbReference type="EMBL" id="XCF17813.1"/>
    </source>
</evidence>
<protein>
    <recommendedName>
        <fullName evidence="2">Halobacterial output domain-containing protein</fullName>
    </recommendedName>
</protein>
<dbReference type="AlphaFoldDB" id="A0AAU8CFX3"/>
<dbReference type="RefSeq" id="WP_353635215.1">
    <property type="nucleotide sequence ID" value="NZ_CP159204.1"/>
</dbReference>
<dbReference type="EMBL" id="CP159204">
    <property type="protein sequence ID" value="XCF17813.1"/>
    <property type="molecule type" value="Genomic_DNA"/>
</dbReference>
<evidence type="ECO:0008006" key="2">
    <source>
        <dbReference type="Google" id="ProtNLM"/>
    </source>
</evidence>
<dbReference type="Pfam" id="PF24336">
    <property type="entry name" value="DUF7504"/>
    <property type="match status" value="1"/>
</dbReference>